<dbReference type="OMA" id="THMALRK"/>
<dbReference type="InterPro" id="IPR004119">
    <property type="entry name" value="EcKL"/>
</dbReference>
<dbReference type="PANTHER" id="PTHR11012">
    <property type="entry name" value="PROTEIN KINASE-LIKE DOMAIN-CONTAINING"/>
    <property type="match status" value="1"/>
</dbReference>
<accession>A0A154PF19</accession>
<gene>
    <name evidence="2" type="ORF">WN55_01836</name>
</gene>
<evidence type="ECO:0000313" key="2">
    <source>
        <dbReference type="EMBL" id="KZC10407.1"/>
    </source>
</evidence>
<dbReference type="InterPro" id="IPR015897">
    <property type="entry name" value="CHK_kinase-like"/>
</dbReference>
<proteinExistence type="predicted"/>
<dbReference type="Gene3D" id="3.90.1200.10">
    <property type="match status" value="1"/>
</dbReference>
<evidence type="ECO:0000313" key="3">
    <source>
        <dbReference type="Proteomes" id="UP000076502"/>
    </source>
</evidence>
<organism evidence="2 3">
    <name type="scientific">Dufourea novaeangliae</name>
    <name type="common">Sweat bee</name>
    <dbReference type="NCBI Taxonomy" id="178035"/>
    <lineage>
        <taxon>Eukaryota</taxon>
        <taxon>Metazoa</taxon>
        <taxon>Ecdysozoa</taxon>
        <taxon>Arthropoda</taxon>
        <taxon>Hexapoda</taxon>
        <taxon>Insecta</taxon>
        <taxon>Pterygota</taxon>
        <taxon>Neoptera</taxon>
        <taxon>Endopterygota</taxon>
        <taxon>Hymenoptera</taxon>
        <taxon>Apocrita</taxon>
        <taxon>Aculeata</taxon>
        <taxon>Apoidea</taxon>
        <taxon>Anthophila</taxon>
        <taxon>Halictidae</taxon>
        <taxon>Rophitinae</taxon>
        <taxon>Dufourea</taxon>
    </lineage>
</organism>
<dbReference type="SMART" id="SM00587">
    <property type="entry name" value="CHK"/>
    <property type="match status" value="1"/>
</dbReference>
<keyword evidence="3" id="KW-1185">Reference proteome</keyword>
<dbReference type="PANTHER" id="PTHR11012:SF56">
    <property type="entry name" value="CHK KINASE-LIKE DOMAIN-CONTAINING PROTEIN-RELATED"/>
    <property type="match status" value="1"/>
</dbReference>
<dbReference type="InterPro" id="IPR011009">
    <property type="entry name" value="Kinase-like_dom_sf"/>
</dbReference>
<dbReference type="Proteomes" id="UP000076502">
    <property type="component" value="Unassembled WGS sequence"/>
</dbReference>
<sequence length="406" mass="46990">MALETPSWLDPFFTERILRLAEDDNTLKVIDIFVKPATAKGDNYTSDMMRVVVEFTRTVGDKKVNDKKPLIFKFEPIAEGRRRDLIEKTQIFDTEIAMMSDALKKMTNLIGTRLGAQVYHIRMERPLCLIMEDLAPLGFRMADRQIGLDLPHCRLVMQGLARFHAASVALCEKEPKHKAIYRRGIFNDDEPSDLIVFFKNGCITLANEVQSWSELGKKYADKIRGLADKLHPMCVKLLKRRDDEFNVINHGDCWVNNMMFRYDENSKPIEHVFVDFQLCVYNSPVLDLIYFITTSMFSIEDDIDMERLLLEYVELLTHHMAQLNCKTAPPTLDEIKQCKKNREFLGLIYAMTALPIMLVDKSEAKDIDEMIPKDGEAANHTYKNSLYKQVMIKRLPKYDEMGLLDI</sequence>
<evidence type="ECO:0000259" key="1">
    <source>
        <dbReference type="SMART" id="SM00587"/>
    </source>
</evidence>
<dbReference type="AlphaFoldDB" id="A0A154PF19"/>
<dbReference type="SUPFAM" id="SSF56112">
    <property type="entry name" value="Protein kinase-like (PK-like)"/>
    <property type="match status" value="1"/>
</dbReference>
<reference evidence="2 3" key="1">
    <citation type="submission" date="2015-07" db="EMBL/GenBank/DDBJ databases">
        <title>The genome of Dufourea novaeangliae.</title>
        <authorList>
            <person name="Pan H."/>
            <person name="Kapheim K."/>
        </authorList>
    </citation>
    <scope>NUCLEOTIDE SEQUENCE [LARGE SCALE GENOMIC DNA]</scope>
    <source>
        <strain evidence="2">0120121106</strain>
        <tissue evidence="2">Whole body</tissue>
    </source>
</reference>
<dbReference type="Pfam" id="PF02958">
    <property type="entry name" value="EcKL"/>
    <property type="match status" value="1"/>
</dbReference>
<name>A0A154PF19_DUFNO</name>
<dbReference type="EMBL" id="KQ434890">
    <property type="protein sequence ID" value="KZC10407.1"/>
    <property type="molecule type" value="Genomic_DNA"/>
</dbReference>
<dbReference type="OrthoDB" id="8250698at2759"/>
<feature type="domain" description="CHK kinase-like" evidence="1">
    <location>
        <begin position="129"/>
        <end position="318"/>
    </location>
</feature>
<protein>
    <recommendedName>
        <fullName evidence="1">CHK kinase-like domain-containing protein</fullName>
    </recommendedName>
</protein>